<keyword evidence="2" id="KW-1185">Reference proteome</keyword>
<dbReference type="EMBL" id="JAPDGR010000026">
    <property type="protein sequence ID" value="KAJ2998441.1"/>
    <property type="molecule type" value="Genomic_DNA"/>
</dbReference>
<evidence type="ECO:0000313" key="1">
    <source>
        <dbReference type="EMBL" id="KAJ2998441.1"/>
    </source>
</evidence>
<name>A0ACC1PS76_9PEZI</name>
<dbReference type="Proteomes" id="UP001143856">
    <property type="component" value="Unassembled WGS sequence"/>
</dbReference>
<organism evidence="1 2">
    <name type="scientific">Xylaria curta</name>
    <dbReference type="NCBI Taxonomy" id="42375"/>
    <lineage>
        <taxon>Eukaryota</taxon>
        <taxon>Fungi</taxon>
        <taxon>Dikarya</taxon>
        <taxon>Ascomycota</taxon>
        <taxon>Pezizomycotina</taxon>
        <taxon>Sordariomycetes</taxon>
        <taxon>Xylariomycetidae</taxon>
        <taxon>Xylariales</taxon>
        <taxon>Xylariaceae</taxon>
        <taxon>Xylaria</taxon>
    </lineage>
</organism>
<gene>
    <name evidence="1" type="ORF">NUW58_g325</name>
</gene>
<sequence>MSLELTLASKWQFKTPAVKVAATKPYLDPVHVYPWHPEYQEPKPKPEDWISITHSDNCGCSLFSKREADFFDFWQSLHLALRHSRKDSTSYAFYPEFEYETGEALAHASLTANLGLRQPVPKCYARLTQAACRRQLKEVLKLVENVTEVSI</sequence>
<comment type="caution">
    <text evidence="1">The sequence shown here is derived from an EMBL/GenBank/DDBJ whole genome shotgun (WGS) entry which is preliminary data.</text>
</comment>
<accession>A0ACC1PS76</accession>
<protein>
    <submittedName>
        <fullName evidence="1">Uncharacterized protein</fullName>
    </submittedName>
</protein>
<reference evidence="1" key="1">
    <citation type="submission" date="2022-10" db="EMBL/GenBank/DDBJ databases">
        <title>Genome Sequence of Xylaria curta.</title>
        <authorList>
            <person name="Buettner E."/>
        </authorList>
    </citation>
    <scope>NUCLEOTIDE SEQUENCE</scope>
    <source>
        <strain evidence="1">Babe10</strain>
    </source>
</reference>
<evidence type="ECO:0000313" key="2">
    <source>
        <dbReference type="Proteomes" id="UP001143856"/>
    </source>
</evidence>
<proteinExistence type="predicted"/>